<accession>A0A9P5AMI4</accession>
<feature type="region of interest" description="Disordered" evidence="2">
    <location>
        <begin position="497"/>
        <end position="555"/>
    </location>
</feature>
<feature type="compositionally biased region" description="Polar residues" evidence="2">
    <location>
        <begin position="113"/>
        <end position="123"/>
    </location>
</feature>
<keyword evidence="1" id="KW-0175">Coiled coil</keyword>
<dbReference type="GO" id="GO:0007094">
    <property type="term" value="P:mitotic spindle assembly checkpoint signaling"/>
    <property type="evidence" value="ECO:0007669"/>
    <property type="project" value="TreeGrafter"/>
</dbReference>
<dbReference type="Pfam" id="PF15402">
    <property type="entry name" value="MELT_2"/>
    <property type="match status" value="7"/>
</dbReference>
<dbReference type="Pfam" id="PF18210">
    <property type="entry name" value="Knl1_RWD_C"/>
    <property type="match status" value="1"/>
</dbReference>
<dbReference type="Pfam" id="PF08317">
    <property type="entry name" value="Spc7"/>
    <property type="match status" value="1"/>
</dbReference>
<name>A0A9P5AMI4_9HYPO</name>
<feature type="compositionally biased region" description="Polar residues" evidence="2">
    <location>
        <begin position="638"/>
        <end position="654"/>
    </location>
</feature>
<dbReference type="OrthoDB" id="5592879at2759"/>
<feature type="compositionally biased region" description="Basic and acidic residues" evidence="2">
    <location>
        <begin position="814"/>
        <end position="826"/>
    </location>
</feature>
<feature type="compositionally biased region" description="Polar residues" evidence="2">
    <location>
        <begin position="177"/>
        <end position="193"/>
    </location>
</feature>
<dbReference type="PANTHER" id="PTHR28260">
    <property type="entry name" value="SPINDLE POLE BODY COMPONENT SPC105"/>
    <property type="match status" value="1"/>
</dbReference>
<dbReference type="InterPro" id="IPR013253">
    <property type="entry name" value="Spc7_domain"/>
</dbReference>
<dbReference type="InterPro" id="IPR033338">
    <property type="entry name" value="Spc105/Spc7"/>
</dbReference>
<reference evidence="4" key="2">
    <citation type="submission" date="2020-02" db="EMBL/GenBank/DDBJ databases">
        <title>Identification and distribution of gene clusters putatively required for synthesis of sphingolipid metabolism inhibitors in phylogenetically diverse species of the filamentous fungus Fusarium.</title>
        <authorList>
            <person name="Kim H.-S."/>
            <person name="Busman M."/>
            <person name="Brown D.W."/>
            <person name="Divon H."/>
            <person name="Uhlig S."/>
            <person name="Proctor R.H."/>
        </authorList>
    </citation>
    <scope>NUCLEOTIDE SEQUENCE</scope>
    <source>
        <strain evidence="4">NRRL 25174</strain>
    </source>
</reference>
<feature type="region of interest" description="Disordered" evidence="2">
    <location>
        <begin position="797"/>
        <end position="984"/>
    </location>
</feature>
<feature type="compositionally biased region" description="Basic and acidic residues" evidence="2">
    <location>
        <begin position="98"/>
        <end position="112"/>
    </location>
</feature>
<dbReference type="GO" id="GO:1990758">
    <property type="term" value="P:mitotic sister chromatid biorientation"/>
    <property type="evidence" value="ECO:0007669"/>
    <property type="project" value="TreeGrafter"/>
</dbReference>
<feature type="compositionally biased region" description="Basic and acidic residues" evidence="2">
    <location>
        <begin position="127"/>
        <end position="147"/>
    </location>
</feature>
<protein>
    <submittedName>
        <fullName evidence="4">Kinetochore spc7</fullName>
    </submittedName>
</protein>
<feature type="region of interest" description="Disordered" evidence="2">
    <location>
        <begin position="577"/>
        <end position="764"/>
    </location>
</feature>
<evidence type="ECO:0000313" key="5">
    <source>
        <dbReference type="Proteomes" id="UP000730481"/>
    </source>
</evidence>
<evidence type="ECO:0000259" key="3">
    <source>
        <dbReference type="SMART" id="SM00787"/>
    </source>
</evidence>
<feature type="coiled-coil region" evidence="1">
    <location>
        <begin position="1186"/>
        <end position="1227"/>
    </location>
</feature>
<feature type="domain" description="Spc7 kinetochore protein" evidence="3">
    <location>
        <begin position="974"/>
        <end position="1280"/>
    </location>
</feature>
<feature type="region of interest" description="Disordered" evidence="2">
    <location>
        <begin position="1"/>
        <end position="25"/>
    </location>
</feature>
<feature type="compositionally biased region" description="Basic residues" evidence="2">
    <location>
        <begin position="843"/>
        <end position="854"/>
    </location>
</feature>
<feature type="compositionally biased region" description="Basic and acidic residues" evidence="2">
    <location>
        <begin position="946"/>
        <end position="956"/>
    </location>
</feature>
<feature type="compositionally biased region" description="Acidic residues" evidence="2">
    <location>
        <begin position="971"/>
        <end position="982"/>
    </location>
</feature>
<comment type="caution">
    <text evidence="4">The sequence shown here is derived from an EMBL/GenBank/DDBJ whole genome shotgun (WGS) entry which is preliminary data.</text>
</comment>
<proteinExistence type="predicted"/>
<feature type="compositionally biased region" description="Basic residues" evidence="2">
    <location>
        <begin position="497"/>
        <end position="510"/>
    </location>
</feature>
<reference evidence="4" key="1">
    <citation type="journal article" date="2017" name="Mycologia">
        <title>Fusarium algeriense, sp. nov., a novel toxigenic crown rot pathogen of durum wheat from Algeria is nested in the Fusarium burgessii species complex.</title>
        <authorList>
            <person name="Laraba I."/>
            <person name="Keddad A."/>
            <person name="Boureghda H."/>
            <person name="Abdallah N."/>
            <person name="Vaughan M.M."/>
            <person name="Proctor R.H."/>
            <person name="Busman M."/>
            <person name="O'Donnell K."/>
        </authorList>
    </citation>
    <scope>NUCLEOTIDE SEQUENCE</scope>
    <source>
        <strain evidence="4">NRRL 25174</strain>
    </source>
</reference>
<feature type="compositionally biased region" description="Acidic residues" evidence="2">
    <location>
        <begin position="583"/>
        <end position="592"/>
    </location>
</feature>
<dbReference type="SMART" id="SM01315">
    <property type="entry name" value="Spc7_N"/>
    <property type="match status" value="1"/>
</dbReference>
<feature type="compositionally biased region" description="Low complexity" evidence="2">
    <location>
        <begin position="696"/>
        <end position="711"/>
    </location>
</feature>
<feature type="compositionally biased region" description="Polar residues" evidence="2">
    <location>
        <begin position="712"/>
        <end position="753"/>
    </location>
</feature>
<feature type="compositionally biased region" description="Acidic residues" evidence="2">
    <location>
        <begin position="541"/>
        <end position="551"/>
    </location>
</feature>
<feature type="compositionally biased region" description="Basic and acidic residues" evidence="2">
    <location>
        <begin position="881"/>
        <end position="892"/>
    </location>
</feature>
<gene>
    <name evidence="4" type="ORF">FBEOM_5492</name>
</gene>
<sequence>MAPADATLPATRRTRRSIGAHTDANKAFEKENATVDVTSSLAASRKKSRSKSLGPGGLDALMKANGNRRASLAVPSRAPRSILKQTMPIPEIPPLKPKQHDLIDFGESKKEFSTPTSTDNSGSKIAVKTEEEQQAAAREREERERRDARRKSLANRRVSFAAEATLHTFHEVEFNQDSTISTDSTRRNSTLSNAAAQQRDQDEEEKKQRRSSGLPPVNFHSSEDDTATTLYSSDSEPADAVEEVADVEEDGDDDSSESDDGTMMTVDEVTGTTAASDRSIDSDGESSTLDEALRLAARRAGNQQLEDEEDDDLDDDEEFIPMFGWGKENKNNIVAQDQKNLPPPARAQPAQPIQDTENATETNMSIDMDMDMTHAVGGIIKARPTEQYNPDEDMSMDVTRVIGGIIKPQPPQQQNPDEDMSMDVTRAFGGIVSQPPKNSDPNDDDEEDIPMEEATMEFTTAIGGIRRPAIEEDEGSDGNEDMSMELTTVLGGVLSQKKRKSMAASRRRTVNRVENEDEDDTPMDMTLAVGQILPKPGSNDTENDKDEDEGDATMGMDMTTAIGGILSKVTGGLRNLGKRAMEEEADSADSPDDALQAAISKSAVDELDEPWTPSDKQTKTPSPGPSRTLRSASRSTANPKISTSLSNVRNSRTPSLAKVATTPQSPKARTPPSAKPATPQLDSVVSERTATPRSTPRNPRSASPKRPSSARTTRANSRTPSPVKSTPKQGLFQNNFRNGNRTPTVVLTPQRSLSGVGADRAGLGSPQVTALFDRRGSIGDVATNFVPGKRGVIFEDPKEMTQEVDREAQEEEDKENRRKILEREADGAEATLNLREMIDSLSPKRKPLRGRKSLHVGSAKGLLGKRPNELDGDEDESEDNDGVKRLKGHQDSPVKNVRLQQPPSKEETTGRLNFSFRQSLLPSTSTPALSSPEKPDAATTPRHQGRFKDVEDDRAGHQVNFNETPVRDAEQLEEEAEAEANQDGDKIHLQDFLNMTSIRFMELTTTKRRHTQAPGTLDNGFLDDGEEDLSLERCVVAGACTVPMLELYQHSCRELKKYISEGRRIVKEIETDTFEENPPLFREYMAATPEIKTLMDKQFMNVKNHARLLSKAMWYEWRMKLQEGLKEGLLGIDEGMEADKELLDKQKNLIDSVLPTIVARYKSLLEESNNLEEIARELADCDPADLDAARDELAVLDEDVEYKKRRIAELKEQFQASEVEVEDLLTQKQNCVEDIAESEKIREECPRVDAIEKQQGWSVTGICGTVLSMAYRREIEIVFDIAAFQEHQPNSTIDLWYIADNREQNALPMTAEKEFFLQNIRDHVRGLPHNRTEVSHLLKNVQTAWDKANLVSAQVDRLNSTFPTKVERTSDSSVAIKTSLLLVPLETRVEVKLNLQGQSSAEGLDVIIAPEAKVLYGEHFNVPKVADFLTTRIGKAVGAGQEQWSDVMVELHGRLIARGRKAG</sequence>
<dbReference type="Proteomes" id="UP000730481">
    <property type="component" value="Unassembled WGS sequence"/>
</dbReference>
<evidence type="ECO:0000256" key="1">
    <source>
        <dbReference type="SAM" id="Coils"/>
    </source>
</evidence>
<keyword evidence="5" id="KW-1185">Reference proteome</keyword>
<evidence type="ECO:0000256" key="2">
    <source>
        <dbReference type="SAM" id="MobiDB-lite"/>
    </source>
</evidence>
<dbReference type="EMBL" id="PVQB02000234">
    <property type="protein sequence ID" value="KAF4340552.1"/>
    <property type="molecule type" value="Genomic_DNA"/>
</dbReference>
<feature type="compositionally biased region" description="Acidic residues" evidence="2">
    <location>
        <begin position="870"/>
        <end position="880"/>
    </location>
</feature>
<dbReference type="GO" id="GO:0000776">
    <property type="term" value="C:kinetochore"/>
    <property type="evidence" value="ECO:0007669"/>
    <property type="project" value="TreeGrafter"/>
</dbReference>
<evidence type="ECO:0000313" key="4">
    <source>
        <dbReference type="EMBL" id="KAF4340552.1"/>
    </source>
</evidence>
<feature type="compositionally biased region" description="Acidic residues" evidence="2">
    <location>
        <begin position="236"/>
        <end position="260"/>
    </location>
</feature>
<feature type="region of interest" description="Disordered" evidence="2">
    <location>
        <begin position="338"/>
        <end position="357"/>
    </location>
</feature>
<dbReference type="GO" id="GO:0034501">
    <property type="term" value="P:protein localization to kinetochore"/>
    <property type="evidence" value="ECO:0007669"/>
    <property type="project" value="TreeGrafter"/>
</dbReference>
<feature type="compositionally biased region" description="Basic and acidic residues" evidence="2">
    <location>
        <begin position="797"/>
        <end position="807"/>
    </location>
</feature>
<dbReference type="SMART" id="SM00787">
    <property type="entry name" value="Spc7"/>
    <property type="match status" value="1"/>
</dbReference>
<feature type="compositionally biased region" description="Polar residues" evidence="2">
    <location>
        <begin position="680"/>
        <end position="695"/>
    </location>
</feature>
<feature type="region of interest" description="Disordered" evidence="2">
    <location>
        <begin position="38"/>
        <end position="157"/>
    </location>
</feature>
<feature type="compositionally biased region" description="Low complexity" evidence="2">
    <location>
        <begin position="626"/>
        <end position="637"/>
    </location>
</feature>
<dbReference type="InterPro" id="IPR040850">
    <property type="entry name" value="Knl1_RWD_C"/>
</dbReference>
<dbReference type="PANTHER" id="PTHR28260:SF1">
    <property type="entry name" value="SPINDLE POLE BODY COMPONENT SPC105"/>
    <property type="match status" value="1"/>
</dbReference>
<feature type="compositionally biased region" description="Low complexity" evidence="2">
    <location>
        <begin position="919"/>
        <end position="932"/>
    </location>
</feature>
<feature type="region of interest" description="Disordered" evidence="2">
    <location>
        <begin position="177"/>
        <end position="265"/>
    </location>
</feature>
<organism evidence="4 5">
    <name type="scientific">Fusarium beomiforme</name>
    <dbReference type="NCBI Taxonomy" id="44412"/>
    <lineage>
        <taxon>Eukaryota</taxon>
        <taxon>Fungi</taxon>
        <taxon>Dikarya</taxon>
        <taxon>Ascomycota</taxon>
        <taxon>Pezizomycotina</taxon>
        <taxon>Sordariomycetes</taxon>
        <taxon>Hypocreomycetidae</taxon>
        <taxon>Hypocreales</taxon>
        <taxon>Nectriaceae</taxon>
        <taxon>Fusarium</taxon>
        <taxon>Fusarium burgessii species complex</taxon>
    </lineage>
</organism>